<dbReference type="PROSITE" id="PS51029">
    <property type="entry name" value="MADF"/>
    <property type="match status" value="1"/>
</dbReference>
<dbReference type="PANTHER" id="PTHR12243:SF67">
    <property type="entry name" value="COREPRESSOR OF PANGOLIN, ISOFORM A-RELATED"/>
    <property type="match status" value="1"/>
</dbReference>
<reference evidence="3 4" key="1">
    <citation type="submission" date="2024-05" db="EMBL/GenBank/DDBJ databases">
        <title>Genetic variation in Jamaican populations of the coffee berry borer (Hypothenemus hampei).</title>
        <authorList>
            <person name="Errbii M."/>
            <person name="Myrie A."/>
        </authorList>
    </citation>
    <scope>NUCLEOTIDE SEQUENCE [LARGE SCALE GENOMIC DNA]</scope>
    <source>
        <strain evidence="3">JA-Hopewell-2020-01-JO</strain>
        <tissue evidence="3">Whole body</tissue>
    </source>
</reference>
<sequence length="291" mass="32813">MELDELLISQVQKYEHISNKTDSLFKKTGAKEKAWESVAEAVNWDGKFDDLNLMCKIPYTQEKRLKANESVSGSGASKRPEWALYQQLGFLDRHVLSRKSISNYHHLNETQESVSIAPYLTSYIDNMTVIEMRITPLEIDIEYMDEVLSPGMSDSVKDLLSPTPSTSRDGMLSPGLSQNENPILSSRSSSTSRPASNASMETTRQQAGHLASRSRCNKRKAPFSTATENIEKCLGEAFKEMGSLNRADDKDMEDEDFCFGHTKGLLLKKQTKKNKKQIRINILQLFDSDSD</sequence>
<feature type="region of interest" description="Disordered" evidence="1">
    <location>
        <begin position="154"/>
        <end position="223"/>
    </location>
</feature>
<accession>A0ABD1E335</accession>
<comment type="caution">
    <text evidence="3">The sequence shown here is derived from an EMBL/GenBank/DDBJ whole genome shotgun (WGS) entry which is preliminary data.</text>
</comment>
<evidence type="ECO:0000313" key="4">
    <source>
        <dbReference type="Proteomes" id="UP001566132"/>
    </source>
</evidence>
<evidence type="ECO:0000313" key="3">
    <source>
        <dbReference type="EMBL" id="KAL1488998.1"/>
    </source>
</evidence>
<dbReference type="InterPro" id="IPR039353">
    <property type="entry name" value="TF_Adf1"/>
</dbReference>
<protein>
    <recommendedName>
        <fullName evidence="2">MADF domain-containing protein</fullName>
    </recommendedName>
</protein>
<dbReference type="EMBL" id="JBDJPC010000013">
    <property type="protein sequence ID" value="KAL1488998.1"/>
    <property type="molecule type" value="Genomic_DNA"/>
</dbReference>
<feature type="compositionally biased region" description="Polar residues" evidence="1">
    <location>
        <begin position="175"/>
        <end position="184"/>
    </location>
</feature>
<name>A0ABD1E335_HYPHA</name>
<gene>
    <name evidence="3" type="ORF">ABEB36_014777</name>
</gene>
<dbReference type="AlphaFoldDB" id="A0ABD1E335"/>
<dbReference type="Proteomes" id="UP001566132">
    <property type="component" value="Unassembled WGS sequence"/>
</dbReference>
<dbReference type="InterPro" id="IPR006578">
    <property type="entry name" value="MADF-dom"/>
</dbReference>
<dbReference type="Pfam" id="PF10545">
    <property type="entry name" value="MADF_DNA_bdg"/>
    <property type="match status" value="1"/>
</dbReference>
<evidence type="ECO:0000256" key="1">
    <source>
        <dbReference type="SAM" id="MobiDB-lite"/>
    </source>
</evidence>
<feature type="domain" description="MADF" evidence="2">
    <location>
        <begin position="6"/>
        <end position="96"/>
    </location>
</feature>
<evidence type="ECO:0000259" key="2">
    <source>
        <dbReference type="PROSITE" id="PS51029"/>
    </source>
</evidence>
<keyword evidence="4" id="KW-1185">Reference proteome</keyword>
<proteinExistence type="predicted"/>
<organism evidence="3 4">
    <name type="scientific">Hypothenemus hampei</name>
    <name type="common">Coffee berry borer</name>
    <dbReference type="NCBI Taxonomy" id="57062"/>
    <lineage>
        <taxon>Eukaryota</taxon>
        <taxon>Metazoa</taxon>
        <taxon>Ecdysozoa</taxon>
        <taxon>Arthropoda</taxon>
        <taxon>Hexapoda</taxon>
        <taxon>Insecta</taxon>
        <taxon>Pterygota</taxon>
        <taxon>Neoptera</taxon>
        <taxon>Endopterygota</taxon>
        <taxon>Coleoptera</taxon>
        <taxon>Polyphaga</taxon>
        <taxon>Cucujiformia</taxon>
        <taxon>Curculionidae</taxon>
        <taxon>Scolytinae</taxon>
        <taxon>Hypothenemus</taxon>
    </lineage>
</organism>
<feature type="compositionally biased region" description="Low complexity" evidence="1">
    <location>
        <begin position="185"/>
        <end position="199"/>
    </location>
</feature>
<dbReference type="PANTHER" id="PTHR12243">
    <property type="entry name" value="MADF DOMAIN TRANSCRIPTION FACTOR"/>
    <property type="match status" value="1"/>
</dbReference>